<dbReference type="EC" id="1.13.11.8" evidence="2"/>
<dbReference type="AlphaFoldDB" id="A0A1J5SEJ7"/>
<name>A0A1J5SEJ7_9ZZZZ</name>
<gene>
    <name evidence="2" type="primary">ligA_8</name>
    <name evidence="2" type="ORF">GALL_153590</name>
</gene>
<dbReference type="Pfam" id="PF07746">
    <property type="entry name" value="LigA"/>
    <property type="match status" value="1"/>
</dbReference>
<comment type="caution">
    <text evidence="2">The sequence shown here is derived from an EMBL/GenBank/DDBJ whole genome shotgun (WGS) entry which is preliminary data.</text>
</comment>
<accession>A0A1J5SEJ7</accession>
<keyword evidence="2" id="KW-0223">Dioxygenase</keyword>
<dbReference type="EMBL" id="MLJW01000073">
    <property type="protein sequence ID" value="OIR02645.1"/>
    <property type="molecule type" value="Genomic_DNA"/>
</dbReference>
<sequence>MNDCKRRRDIPGTILFDSHQARKGYALNKMCYSFNSADNRAEFLRDEDAYCRKYRLNEAQREAIRQRNVLDLIAAGGNVYYLAKFAGIFGLDVQDIGAQQTGMSKDAFKAKLVAAGGN</sequence>
<feature type="domain" description="Extradiol ring-cleavage dioxygenase LigAB LigA subunit" evidence="1">
    <location>
        <begin position="27"/>
        <end position="112"/>
    </location>
</feature>
<dbReference type="InterPro" id="IPR011986">
    <property type="entry name" value="Xdiol_dOase_LigA"/>
</dbReference>
<evidence type="ECO:0000259" key="1">
    <source>
        <dbReference type="Pfam" id="PF07746"/>
    </source>
</evidence>
<dbReference type="NCBIfam" id="NF009918">
    <property type="entry name" value="PRK13378.1"/>
    <property type="match status" value="1"/>
</dbReference>
<organism evidence="2">
    <name type="scientific">mine drainage metagenome</name>
    <dbReference type="NCBI Taxonomy" id="410659"/>
    <lineage>
        <taxon>unclassified sequences</taxon>
        <taxon>metagenomes</taxon>
        <taxon>ecological metagenomes</taxon>
    </lineage>
</organism>
<dbReference type="GO" id="GO:0018579">
    <property type="term" value="F:protocatechuate 4,5-dioxygenase activity"/>
    <property type="evidence" value="ECO:0007669"/>
    <property type="project" value="UniProtKB-EC"/>
</dbReference>
<evidence type="ECO:0000313" key="2">
    <source>
        <dbReference type="EMBL" id="OIR02645.1"/>
    </source>
</evidence>
<dbReference type="Gene3D" id="1.10.700.10">
    <property type="entry name" value="Dioxygenase LigAB, LigA subunit"/>
    <property type="match status" value="1"/>
</dbReference>
<dbReference type="CDD" id="cd07925">
    <property type="entry name" value="LigA_like_1"/>
    <property type="match status" value="1"/>
</dbReference>
<proteinExistence type="predicted"/>
<keyword evidence="2" id="KW-0560">Oxidoreductase</keyword>
<dbReference type="InterPro" id="IPR036622">
    <property type="entry name" value="LigA_sf"/>
</dbReference>
<reference evidence="2" key="1">
    <citation type="submission" date="2016-10" db="EMBL/GenBank/DDBJ databases">
        <title>Sequence of Gallionella enrichment culture.</title>
        <authorList>
            <person name="Poehlein A."/>
            <person name="Muehling M."/>
            <person name="Daniel R."/>
        </authorList>
    </citation>
    <scope>NUCLEOTIDE SEQUENCE</scope>
</reference>
<protein>
    <submittedName>
        <fullName evidence="2">Protocatechuate 4,5-dioxygenase alpha chain</fullName>
        <ecNumber evidence="2">1.13.11.8</ecNumber>
    </submittedName>
</protein>
<dbReference type="SUPFAM" id="SSF48076">
    <property type="entry name" value="LigA subunit of an aromatic-ring-opening dioxygenase LigAB"/>
    <property type="match status" value="1"/>
</dbReference>